<keyword evidence="2" id="KW-1185">Reference proteome</keyword>
<dbReference type="AlphaFoldDB" id="A0A1Y0EKA8"/>
<dbReference type="KEGG" id="cser:CCO03_04755"/>
<name>A0A1Y0EKA8_9BURK</name>
<sequence length="247" mass="27534">MPLRIDEAITQLDHGWLSHLKSQGYGGDALRQAIDLVLYAQQQAAARNSAEFKAAIARVNHLVGAGIACDNNGDYLYTAEWRDPACAGLGFAIEYAADPASWRAEFRMPGCWPHTVDNLDITDTRAVDHDFALWLARASARHFTHLIERQLPEGEALRAPCTAAVRAGTWAEFVCLHPLQPVARLGHERLEQAAWSAQYPSAAQRELQARFDVQSALLLRLIVVQQAAWAWHEEYGDNRDDDSTGRH</sequence>
<reference evidence="1 2" key="1">
    <citation type="submission" date="2017-05" db="EMBL/GenBank/DDBJ databases">
        <authorList>
            <person name="Song R."/>
            <person name="Chenine A.L."/>
            <person name="Ruprecht R.M."/>
        </authorList>
    </citation>
    <scope>NUCLEOTIDE SEQUENCE [LARGE SCALE GENOMIC DNA]</scope>
    <source>
        <strain evidence="1 2">DSM 26136</strain>
    </source>
</reference>
<evidence type="ECO:0000313" key="1">
    <source>
        <dbReference type="EMBL" id="ARU04074.1"/>
    </source>
</evidence>
<proteinExistence type="predicted"/>
<accession>A0A1Y0EKA8</accession>
<dbReference type="Proteomes" id="UP000196138">
    <property type="component" value="Chromosome"/>
</dbReference>
<dbReference type="RefSeq" id="WP_087277911.1">
    <property type="nucleotide sequence ID" value="NZ_CP021455.1"/>
</dbReference>
<organism evidence="1 2">
    <name type="scientific">Comamonas serinivorans</name>
    <dbReference type="NCBI Taxonomy" id="1082851"/>
    <lineage>
        <taxon>Bacteria</taxon>
        <taxon>Pseudomonadati</taxon>
        <taxon>Pseudomonadota</taxon>
        <taxon>Betaproteobacteria</taxon>
        <taxon>Burkholderiales</taxon>
        <taxon>Comamonadaceae</taxon>
        <taxon>Comamonas</taxon>
    </lineage>
</organism>
<gene>
    <name evidence="1" type="ORF">CCO03_04755</name>
</gene>
<evidence type="ECO:0000313" key="2">
    <source>
        <dbReference type="Proteomes" id="UP000196138"/>
    </source>
</evidence>
<protein>
    <submittedName>
        <fullName evidence="1">Uncharacterized protein</fullName>
    </submittedName>
</protein>
<dbReference type="EMBL" id="CP021455">
    <property type="protein sequence ID" value="ARU04074.1"/>
    <property type="molecule type" value="Genomic_DNA"/>
</dbReference>